<dbReference type="InterPro" id="IPR033468">
    <property type="entry name" value="Metaxin_GST"/>
</dbReference>
<organism evidence="2 3">
    <name type="scientific">Halobacteriovorax marinus (strain ATCC BAA-682 / DSM 15412 / SJ)</name>
    <name type="common">Bacteriovorax marinus</name>
    <dbReference type="NCBI Taxonomy" id="862908"/>
    <lineage>
        <taxon>Bacteria</taxon>
        <taxon>Pseudomonadati</taxon>
        <taxon>Bdellovibrionota</taxon>
        <taxon>Bacteriovoracia</taxon>
        <taxon>Bacteriovoracales</taxon>
        <taxon>Halobacteriovoraceae</taxon>
        <taxon>Halobacteriovorax</taxon>
    </lineage>
</organism>
<dbReference type="SUPFAM" id="SSF47616">
    <property type="entry name" value="GST C-terminal domain-like"/>
    <property type="match status" value="1"/>
</dbReference>
<dbReference type="PATRIC" id="fig|862908.3.peg.2710"/>
<dbReference type="InterPro" id="IPR036282">
    <property type="entry name" value="Glutathione-S-Trfase_C_sf"/>
</dbReference>
<accession>E1WY54</accession>
<reference evidence="3" key="1">
    <citation type="journal article" date="2013" name="ISME J.">
        <title>A small predatory core genome in the divergent marine Bacteriovorax marinus SJ and the terrestrial Bdellovibrio bacteriovorus.</title>
        <authorList>
            <person name="Crossman L.C."/>
            <person name="Chen H."/>
            <person name="Cerdeno-Tarraga A.M."/>
            <person name="Brooks K."/>
            <person name="Quail M.A."/>
            <person name="Pineiro S.A."/>
            <person name="Hobley L."/>
            <person name="Sockett R.E."/>
            <person name="Bentley S.D."/>
            <person name="Parkhill J."/>
            <person name="Williams H.N."/>
            <person name="Stine O.C."/>
        </authorList>
    </citation>
    <scope>NUCLEOTIDE SEQUENCE [LARGE SCALE GENOMIC DNA]</scope>
    <source>
        <strain evidence="3">ATCC BAA-682 / DSM 15412 / SJ</strain>
    </source>
</reference>
<sequence>MNKNKLILWFGDSHVETISVRCHFIIRLLSYCEIDFDVQWVKLPEQAKKLDIEAKTIPILDMGGKKLTCPEIIEYCRKHINKVEKDLIFPDYSLVQTITFQWATTTLLGLYVNYVYTCEETRKRFFKDFKSTHSEIKDSDLNQISQLMSQWVDHCSSINIPRVEYDNHVFKLIEHFDNQLKDHEFFFGDTVSTTDIAIFSFIFLMCNPHIHKFKEKVRQSNNLFKWCKRMDHLTQHEFRKYRI</sequence>
<dbReference type="Pfam" id="PF17171">
    <property type="entry name" value="GST_C_6"/>
    <property type="match status" value="1"/>
</dbReference>
<protein>
    <recommendedName>
        <fullName evidence="1">Metaxin glutathione S-transferase domain-containing protein</fullName>
    </recommendedName>
</protein>
<dbReference type="CDD" id="cd00299">
    <property type="entry name" value="GST_C_family"/>
    <property type="match status" value="1"/>
</dbReference>
<dbReference type="Proteomes" id="UP000008963">
    <property type="component" value="Chromosome"/>
</dbReference>
<evidence type="ECO:0000313" key="3">
    <source>
        <dbReference type="Proteomes" id="UP000008963"/>
    </source>
</evidence>
<dbReference type="eggNOG" id="COG0625">
    <property type="taxonomic scope" value="Bacteria"/>
</dbReference>
<dbReference type="KEGG" id="bmx:BMS_2834"/>
<dbReference type="OrthoDB" id="10019285at2"/>
<dbReference type="HOGENOM" id="CLU_1141323_0_0_7"/>
<dbReference type="AlphaFoldDB" id="E1WY54"/>
<dbReference type="Gene3D" id="1.20.1050.10">
    <property type="match status" value="1"/>
</dbReference>
<dbReference type="RefSeq" id="WP_014245383.1">
    <property type="nucleotide sequence ID" value="NC_016620.1"/>
</dbReference>
<proteinExistence type="predicted"/>
<feature type="domain" description="Metaxin glutathione S-transferase" evidence="1">
    <location>
        <begin position="174"/>
        <end position="230"/>
    </location>
</feature>
<dbReference type="CDD" id="cd00570">
    <property type="entry name" value="GST_N_family"/>
    <property type="match status" value="1"/>
</dbReference>
<dbReference type="EMBL" id="FQ312005">
    <property type="protein sequence ID" value="CBW27609.1"/>
    <property type="molecule type" value="Genomic_DNA"/>
</dbReference>
<keyword evidence="3" id="KW-1185">Reference proteome</keyword>
<name>E1WY54_HALMS</name>
<evidence type="ECO:0000259" key="1">
    <source>
        <dbReference type="Pfam" id="PF17171"/>
    </source>
</evidence>
<evidence type="ECO:0000313" key="2">
    <source>
        <dbReference type="EMBL" id="CBW27609.1"/>
    </source>
</evidence>
<gene>
    <name evidence="2" type="ordered locus">BMS_2834</name>
</gene>